<sequence>MIHIKNLSNNWGDFTLKNISLDIKESEYFVILGPTGAGKTLLLEIIAGLYFPKEGKVMINGNDVTFTSPENRGLGFVYQDYALFPHLNVKKNIEYGLKLRKVPEDKREEKISELVKMLKINHLLHRNTETLSGGEKQKVALARALAINPKIILMDEPFSALDENTKSKLILDMKELHKTEGITFVHVTHSQEEAILLADRIGIMMKGTIVQVGNPDEIFYKPVTKEIAQFVKIENIWEGKVTNKKEDEMIVEVNGNKIVALSDHFKVGQDVRLIIRPEDIILGKGDTSARNNFKGKITSVIKHGFYYIIRIDCGFEVEAAVTKQSIENLNIREGKDINIFFKATALQVIKR</sequence>
<evidence type="ECO:0000256" key="3">
    <source>
        <dbReference type="ARBA" id="ARBA00022505"/>
    </source>
</evidence>
<dbReference type="PANTHER" id="PTHR42781:SF4">
    <property type="entry name" value="SPERMIDINE_PUTRESCINE IMPORT ATP-BINDING PROTEIN POTA"/>
    <property type="match status" value="1"/>
</dbReference>
<keyword evidence="2" id="KW-0813">Transport</keyword>
<dbReference type="SUPFAM" id="SSF52540">
    <property type="entry name" value="P-loop containing nucleoside triphosphate hydrolases"/>
    <property type="match status" value="1"/>
</dbReference>
<dbReference type="InterPro" id="IPR008995">
    <property type="entry name" value="Mo/tungstate-bd_C_term_dom"/>
</dbReference>
<dbReference type="EC" id="7.3.2.6" evidence="8"/>
<feature type="domain" description="ABC transporter" evidence="12">
    <location>
        <begin position="2"/>
        <end position="231"/>
    </location>
</feature>
<dbReference type="EMBL" id="LNGC01000018">
    <property type="protein sequence ID" value="KYC52697.1"/>
    <property type="molecule type" value="Genomic_DNA"/>
</dbReference>
<dbReference type="InterPro" id="IPR004606">
    <property type="entry name" value="Mop_domain"/>
</dbReference>
<evidence type="ECO:0000256" key="9">
    <source>
        <dbReference type="ARBA" id="ARBA00041133"/>
    </source>
</evidence>
<dbReference type="GO" id="GO:0015689">
    <property type="term" value="P:molybdate ion transport"/>
    <property type="evidence" value="ECO:0007669"/>
    <property type="project" value="InterPro"/>
</dbReference>
<dbReference type="InterPro" id="IPR050093">
    <property type="entry name" value="ABC_SmlMolc_Importer"/>
</dbReference>
<dbReference type="Pfam" id="PF00005">
    <property type="entry name" value="ABC_tran"/>
    <property type="match status" value="1"/>
</dbReference>
<dbReference type="PROSITE" id="PS50893">
    <property type="entry name" value="ABC_TRANSPORTER_2"/>
    <property type="match status" value="1"/>
</dbReference>
<proteinExistence type="inferred from homology"/>
<protein>
    <recommendedName>
        <fullName evidence="9">Molybdate/tungstate import ATP-binding protein WtpC</fullName>
        <ecNumber evidence="8">7.3.2.6</ecNumber>
    </recommendedName>
</protein>
<dbReference type="InterPro" id="IPR005116">
    <property type="entry name" value="Transp-assoc_OB_typ1"/>
</dbReference>
<gene>
    <name evidence="14" type="primary">malK_3</name>
    <name evidence="14" type="ORF">AMQ22_00646</name>
</gene>
<dbReference type="PATRIC" id="fig|1705409.3.peg.664"/>
<evidence type="ECO:0000256" key="6">
    <source>
        <dbReference type="ARBA" id="ARBA00038307"/>
    </source>
</evidence>
<dbReference type="Gene3D" id="2.40.50.100">
    <property type="match status" value="1"/>
</dbReference>
<dbReference type="PANTHER" id="PTHR42781">
    <property type="entry name" value="SPERMIDINE/PUTRESCINE IMPORT ATP-BINDING PROTEIN POTA"/>
    <property type="match status" value="1"/>
</dbReference>
<feature type="domain" description="Mop" evidence="13">
    <location>
        <begin position="286"/>
        <end position="350"/>
    </location>
</feature>
<evidence type="ECO:0000256" key="4">
    <source>
        <dbReference type="ARBA" id="ARBA00022741"/>
    </source>
</evidence>
<dbReference type="InterPro" id="IPR003439">
    <property type="entry name" value="ABC_transporter-like_ATP-bd"/>
</dbReference>
<reference evidence="14 15" key="1">
    <citation type="journal article" date="2016" name="ISME J.">
        <title>Chasing the elusive Euryarchaeota class WSA2: genomes reveal a uniquely fastidious methyl-reducing methanogen.</title>
        <authorList>
            <person name="Nobu M.K."/>
            <person name="Narihiro T."/>
            <person name="Kuroda K."/>
            <person name="Mei R."/>
            <person name="Liu W.T."/>
        </authorList>
    </citation>
    <scope>NUCLEOTIDE SEQUENCE [LARGE SCALE GENOMIC DNA]</scope>
    <source>
        <strain evidence="14">U1lsi0528_Bin055</strain>
    </source>
</reference>
<evidence type="ECO:0000259" key="12">
    <source>
        <dbReference type="PROSITE" id="PS50893"/>
    </source>
</evidence>
<comment type="subcellular location">
    <subcellularLocation>
        <location evidence="1">Cell membrane</location>
        <topology evidence="1">Peripheral membrane protein</topology>
    </subcellularLocation>
</comment>
<name>A0A150J623_9EURY</name>
<evidence type="ECO:0000256" key="2">
    <source>
        <dbReference type="ARBA" id="ARBA00022448"/>
    </source>
</evidence>
<dbReference type="SMART" id="SM00382">
    <property type="entry name" value="AAA"/>
    <property type="match status" value="1"/>
</dbReference>
<keyword evidence="5 14" id="KW-0067">ATP-binding</keyword>
<keyword evidence="4" id="KW-0547">Nucleotide-binding</keyword>
<comment type="subunit">
    <text evidence="7">The complex is composed of two ATP-binding proteins (WtpC), two transmembrane proteins (WtpB) and a solute-binding protein (WtpA).</text>
</comment>
<evidence type="ECO:0000256" key="11">
    <source>
        <dbReference type="ARBA" id="ARBA00057369"/>
    </source>
</evidence>
<comment type="catalytic activity">
    <reaction evidence="10">
        <text>tungstate(in) + ATP + H2O = tungstate(out) + ADP + phosphate + H(+)</text>
        <dbReference type="Rhea" id="RHEA:35027"/>
        <dbReference type="ChEBI" id="CHEBI:15377"/>
        <dbReference type="ChEBI" id="CHEBI:15378"/>
        <dbReference type="ChEBI" id="CHEBI:30616"/>
        <dbReference type="ChEBI" id="CHEBI:43474"/>
        <dbReference type="ChEBI" id="CHEBI:46502"/>
        <dbReference type="ChEBI" id="CHEBI:456216"/>
        <dbReference type="EC" id="7.3.2.6"/>
    </reaction>
</comment>
<evidence type="ECO:0000256" key="5">
    <source>
        <dbReference type="ARBA" id="ARBA00022840"/>
    </source>
</evidence>
<evidence type="ECO:0000256" key="7">
    <source>
        <dbReference type="ARBA" id="ARBA00038781"/>
    </source>
</evidence>
<accession>A0A150J623</accession>
<dbReference type="AlphaFoldDB" id="A0A150J623"/>
<keyword evidence="14" id="KW-0378">Hydrolase</keyword>
<dbReference type="SUPFAM" id="SSF50331">
    <property type="entry name" value="MOP-like"/>
    <property type="match status" value="1"/>
</dbReference>
<evidence type="ECO:0000256" key="1">
    <source>
        <dbReference type="ARBA" id="ARBA00004202"/>
    </source>
</evidence>
<dbReference type="FunFam" id="3.40.50.300:FF:000425">
    <property type="entry name" value="Probable ABC transporter, ATP-binding subunit"/>
    <property type="match status" value="1"/>
</dbReference>
<dbReference type="InterPro" id="IPR027417">
    <property type="entry name" value="P-loop_NTPase"/>
</dbReference>
<dbReference type="Proteomes" id="UP000075398">
    <property type="component" value="Unassembled WGS sequence"/>
</dbReference>
<dbReference type="InterPro" id="IPR003593">
    <property type="entry name" value="AAA+_ATPase"/>
</dbReference>
<dbReference type="PROSITE" id="PS00211">
    <property type="entry name" value="ABC_TRANSPORTER_1"/>
    <property type="match status" value="1"/>
</dbReference>
<dbReference type="Gene3D" id="3.40.50.300">
    <property type="entry name" value="P-loop containing nucleotide triphosphate hydrolases"/>
    <property type="match status" value="1"/>
</dbReference>
<dbReference type="GO" id="GO:1901238">
    <property type="term" value="F:ABC-type tungstate transporter activity"/>
    <property type="evidence" value="ECO:0007669"/>
    <property type="project" value="UniProtKB-EC"/>
</dbReference>
<dbReference type="Pfam" id="PF03459">
    <property type="entry name" value="TOBE"/>
    <property type="match status" value="1"/>
</dbReference>
<evidence type="ECO:0000313" key="14">
    <source>
        <dbReference type="EMBL" id="KYC52697.1"/>
    </source>
</evidence>
<evidence type="ECO:0000259" key="13">
    <source>
        <dbReference type="PROSITE" id="PS51866"/>
    </source>
</evidence>
<keyword evidence="3" id="KW-0500">Molybdenum</keyword>
<dbReference type="GO" id="GO:0005524">
    <property type="term" value="F:ATP binding"/>
    <property type="evidence" value="ECO:0007669"/>
    <property type="project" value="UniProtKB-KW"/>
</dbReference>
<dbReference type="PROSITE" id="PS51866">
    <property type="entry name" value="MOP"/>
    <property type="match status" value="1"/>
</dbReference>
<evidence type="ECO:0000313" key="15">
    <source>
        <dbReference type="Proteomes" id="UP000075398"/>
    </source>
</evidence>
<organism evidence="14 15">
    <name type="scientific">Candidatus Methanofastidiosum methylothiophilum</name>
    <dbReference type="NCBI Taxonomy" id="1705564"/>
    <lineage>
        <taxon>Archaea</taxon>
        <taxon>Methanobacteriati</taxon>
        <taxon>Methanobacteriota</taxon>
        <taxon>Stenosarchaea group</taxon>
        <taxon>Candidatus Methanofastidiosia</taxon>
        <taxon>Candidatus Methanofastidiosales</taxon>
        <taxon>Candidatus Methanofastidiosaceae</taxon>
        <taxon>Candidatus Methanofastidiosum</taxon>
    </lineage>
</organism>
<dbReference type="GO" id="GO:0016887">
    <property type="term" value="F:ATP hydrolysis activity"/>
    <property type="evidence" value="ECO:0007669"/>
    <property type="project" value="InterPro"/>
</dbReference>
<comment type="caution">
    <text evidence="14">The sequence shown here is derived from an EMBL/GenBank/DDBJ whole genome shotgun (WGS) entry which is preliminary data.</text>
</comment>
<dbReference type="GO" id="GO:0005886">
    <property type="term" value="C:plasma membrane"/>
    <property type="evidence" value="ECO:0007669"/>
    <property type="project" value="UniProtKB-SubCell"/>
</dbReference>
<evidence type="ECO:0000256" key="8">
    <source>
        <dbReference type="ARBA" id="ARBA00039025"/>
    </source>
</evidence>
<evidence type="ECO:0000256" key="10">
    <source>
        <dbReference type="ARBA" id="ARBA00047936"/>
    </source>
</evidence>
<comment type="function">
    <text evidence="11">Part of the ABC transporter complex WtpABC involved in molybdate/tungstate import. Responsible for energy coupling to the transport system.</text>
</comment>
<comment type="similarity">
    <text evidence="6">Belongs to the ABC transporter superfamily. Sulfate/tungstate importer (TC 3.A.1.6) family.</text>
</comment>
<dbReference type="InterPro" id="IPR017871">
    <property type="entry name" value="ABC_transporter-like_CS"/>
</dbReference>